<evidence type="ECO:0000256" key="4">
    <source>
        <dbReference type="ARBA" id="ARBA00022692"/>
    </source>
</evidence>
<keyword evidence="7" id="KW-0675">Receptor</keyword>
<comment type="caution">
    <text evidence="12">The sequence shown here is derived from an EMBL/GenBank/DDBJ whole genome shotgun (WGS) entry which is preliminary data.</text>
</comment>
<proteinExistence type="inferred from homology"/>
<dbReference type="SUPFAM" id="SSF53850">
    <property type="entry name" value="Periplasmic binding protein-like II"/>
    <property type="match status" value="1"/>
</dbReference>
<keyword evidence="6 9" id="KW-0472">Membrane</keyword>
<evidence type="ECO:0000313" key="13">
    <source>
        <dbReference type="Proteomes" id="UP001381693"/>
    </source>
</evidence>
<keyword evidence="5 9" id="KW-1133">Transmembrane helix</keyword>
<accession>A0AAN8X108</accession>
<dbReference type="InterPro" id="IPR001320">
    <property type="entry name" value="Iontro_rcpt_C"/>
</dbReference>
<dbReference type="EMBL" id="JAXCGZ010015562">
    <property type="protein sequence ID" value="KAK7070084.1"/>
    <property type="molecule type" value="Genomic_DNA"/>
</dbReference>
<evidence type="ECO:0000256" key="2">
    <source>
        <dbReference type="ARBA" id="ARBA00008685"/>
    </source>
</evidence>
<evidence type="ECO:0000256" key="10">
    <source>
        <dbReference type="SAM" id="SignalP"/>
    </source>
</evidence>
<gene>
    <name evidence="12" type="ORF">SK128_004083</name>
</gene>
<dbReference type="GO" id="GO:0050906">
    <property type="term" value="P:detection of stimulus involved in sensory perception"/>
    <property type="evidence" value="ECO:0007669"/>
    <property type="project" value="UniProtKB-ARBA"/>
</dbReference>
<keyword evidence="8" id="KW-0325">Glycoprotein</keyword>
<evidence type="ECO:0000256" key="5">
    <source>
        <dbReference type="ARBA" id="ARBA00022989"/>
    </source>
</evidence>
<dbReference type="GO" id="GO:0005886">
    <property type="term" value="C:plasma membrane"/>
    <property type="evidence" value="ECO:0007669"/>
    <property type="project" value="UniProtKB-SubCell"/>
</dbReference>
<dbReference type="Pfam" id="PF00060">
    <property type="entry name" value="Lig_chan"/>
    <property type="match status" value="1"/>
</dbReference>
<evidence type="ECO:0000256" key="7">
    <source>
        <dbReference type="ARBA" id="ARBA00023170"/>
    </source>
</evidence>
<feature type="chain" id="PRO_5042987587" description="Ionotropic glutamate receptor C-terminal domain-containing protein" evidence="10">
    <location>
        <begin position="18"/>
        <end position="213"/>
    </location>
</feature>
<evidence type="ECO:0000256" key="3">
    <source>
        <dbReference type="ARBA" id="ARBA00022475"/>
    </source>
</evidence>
<protein>
    <recommendedName>
        <fullName evidence="11">Ionotropic glutamate receptor C-terminal domain-containing protein</fullName>
    </recommendedName>
</protein>
<comment type="similarity">
    <text evidence="2">Belongs to the glutamate-gated ion channel (TC 1.A.10.1) family.</text>
</comment>
<evidence type="ECO:0000259" key="11">
    <source>
        <dbReference type="Pfam" id="PF00060"/>
    </source>
</evidence>
<feature type="signal peptide" evidence="10">
    <location>
        <begin position="1"/>
        <end position="17"/>
    </location>
</feature>
<feature type="domain" description="Ionotropic glutamate receptor C-terminal" evidence="11">
    <location>
        <begin position="1"/>
        <end position="183"/>
    </location>
</feature>
<feature type="transmembrane region" description="Helical" evidence="9">
    <location>
        <begin position="65"/>
        <end position="87"/>
    </location>
</feature>
<dbReference type="Proteomes" id="UP001381693">
    <property type="component" value="Unassembled WGS sequence"/>
</dbReference>
<keyword evidence="10" id="KW-0732">Signal</keyword>
<dbReference type="AlphaFoldDB" id="A0AAN8X108"/>
<evidence type="ECO:0000313" key="12">
    <source>
        <dbReference type="EMBL" id="KAK7070084.1"/>
    </source>
</evidence>
<evidence type="ECO:0000256" key="8">
    <source>
        <dbReference type="ARBA" id="ARBA00023180"/>
    </source>
</evidence>
<evidence type="ECO:0000256" key="1">
    <source>
        <dbReference type="ARBA" id="ARBA00004651"/>
    </source>
</evidence>
<keyword evidence="3" id="KW-1003">Cell membrane</keyword>
<reference evidence="12 13" key="1">
    <citation type="submission" date="2023-11" db="EMBL/GenBank/DDBJ databases">
        <title>Halocaridina rubra genome assembly.</title>
        <authorList>
            <person name="Smith C."/>
        </authorList>
    </citation>
    <scope>NUCLEOTIDE SEQUENCE [LARGE SCALE GENOMIC DNA]</scope>
    <source>
        <strain evidence="12">EP-1</strain>
        <tissue evidence="12">Whole</tissue>
    </source>
</reference>
<sequence length="213" mass="24470">MISVFIVGFCLWALSTFRELPVLYPHNARNVTYTLARYIWDCAVALIAQANEMKQTEPVRLLNGIWWAFSFILIYTYTGNLIAFLTVPKVSALINSLEELAAQREVLWTYRAKTAHETLFSTAPSPSTYQKIGQLLKEKPDLIVKTDQEGVEAVLTGKIAFIKEKSWLDFAMEKDYLETKQCRLYQVNQLFFSAGFGWVLQEDVIYKSLFNAE</sequence>
<dbReference type="GO" id="GO:0015276">
    <property type="term" value="F:ligand-gated monoatomic ion channel activity"/>
    <property type="evidence" value="ECO:0007669"/>
    <property type="project" value="InterPro"/>
</dbReference>
<organism evidence="12 13">
    <name type="scientific">Halocaridina rubra</name>
    <name type="common">Hawaiian red shrimp</name>
    <dbReference type="NCBI Taxonomy" id="373956"/>
    <lineage>
        <taxon>Eukaryota</taxon>
        <taxon>Metazoa</taxon>
        <taxon>Ecdysozoa</taxon>
        <taxon>Arthropoda</taxon>
        <taxon>Crustacea</taxon>
        <taxon>Multicrustacea</taxon>
        <taxon>Malacostraca</taxon>
        <taxon>Eumalacostraca</taxon>
        <taxon>Eucarida</taxon>
        <taxon>Decapoda</taxon>
        <taxon>Pleocyemata</taxon>
        <taxon>Caridea</taxon>
        <taxon>Atyoidea</taxon>
        <taxon>Atyidae</taxon>
        <taxon>Halocaridina</taxon>
    </lineage>
</organism>
<keyword evidence="13" id="KW-1185">Reference proteome</keyword>
<name>A0AAN8X108_HALRR</name>
<evidence type="ECO:0000256" key="9">
    <source>
        <dbReference type="SAM" id="Phobius"/>
    </source>
</evidence>
<dbReference type="PANTHER" id="PTHR42643">
    <property type="entry name" value="IONOTROPIC RECEPTOR 20A-RELATED"/>
    <property type="match status" value="1"/>
</dbReference>
<keyword evidence="4 9" id="KW-0812">Transmembrane</keyword>
<dbReference type="InterPro" id="IPR052192">
    <property type="entry name" value="Insect_Ionotropic_Sensory_Rcpt"/>
</dbReference>
<comment type="subcellular location">
    <subcellularLocation>
        <location evidence="1">Cell membrane</location>
        <topology evidence="1">Multi-pass membrane protein</topology>
    </subcellularLocation>
</comment>
<evidence type="ECO:0000256" key="6">
    <source>
        <dbReference type="ARBA" id="ARBA00023136"/>
    </source>
</evidence>
<dbReference type="Gene3D" id="3.40.190.10">
    <property type="entry name" value="Periplasmic binding protein-like II"/>
    <property type="match status" value="1"/>
</dbReference>
<dbReference type="PANTHER" id="PTHR42643:SF24">
    <property type="entry name" value="IONOTROPIC RECEPTOR 60A"/>
    <property type="match status" value="1"/>
</dbReference>